<name>A0A821WUQ3_9BILA</name>
<dbReference type="AlphaFoldDB" id="A0A821WUQ3"/>
<evidence type="ECO:0008006" key="3">
    <source>
        <dbReference type="Google" id="ProtNLM"/>
    </source>
</evidence>
<sequence length="80" mass="9207">IFSCLRDDLLNLSLQMNEQELILIADDAEVISNAFLKVFGADHNVVMCWFHMRKNVEKNLYLVENKALHGGIMNDIETLQ</sequence>
<dbReference type="EMBL" id="CAJOBP010086014">
    <property type="protein sequence ID" value="CAF4930831.1"/>
    <property type="molecule type" value="Genomic_DNA"/>
</dbReference>
<feature type="non-terminal residue" evidence="1">
    <location>
        <position position="80"/>
    </location>
</feature>
<organism evidence="1 2">
    <name type="scientific">Rotaria socialis</name>
    <dbReference type="NCBI Taxonomy" id="392032"/>
    <lineage>
        <taxon>Eukaryota</taxon>
        <taxon>Metazoa</taxon>
        <taxon>Spiralia</taxon>
        <taxon>Gnathifera</taxon>
        <taxon>Rotifera</taxon>
        <taxon>Eurotatoria</taxon>
        <taxon>Bdelloidea</taxon>
        <taxon>Philodinida</taxon>
        <taxon>Philodinidae</taxon>
        <taxon>Rotaria</taxon>
    </lineage>
</organism>
<evidence type="ECO:0000313" key="2">
    <source>
        <dbReference type="Proteomes" id="UP000663873"/>
    </source>
</evidence>
<feature type="non-terminal residue" evidence="1">
    <location>
        <position position="1"/>
    </location>
</feature>
<gene>
    <name evidence="1" type="ORF">UJA718_LOCUS46860</name>
</gene>
<protein>
    <recommendedName>
        <fullName evidence="3">MULE transposase domain-containing protein</fullName>
    </recommendedName>
</protein>
<accession>A0A821WUQ3</accession>
<dbReference type="Proteomes" id="UP000663873">
    <property type="component" value="Unassembled WGS sequence"/>
</dbReference>
<keyword evidence="2" id="KW-1185">Reference proteome</keyword>
<proteinExistence type="predicted"/>
<comment type="caution">
    <text evidence="1">The sequence shown here is derived from an EMBL/GenBank/DDBJ whole genome shotgun (WGS) entry which is preliminary data.</text>
</comment>
<evidence type="ECO:0000313" key="1">
    <source>
        <dbReference type="EMBL" id="CAF4930831.1"/>
    </source>
</evidence>
<reference evidence="1" key="1">
    <citation type="submission" date="2021-02" db="EMBL/GenBank/DDBJ databases">
        <authorList>
            <person name="Nowell W R."/>
        </authorList>
    </citation>
    <scope>NUCLEOTIDE SEQUENCE</scope>
</reference>